<feature type="transmembrane region" description="Helical" evidence="8">
    <location>
        <begin position="66"/>
        <end position="85"/>
    </location>
</feature>
<dbReference type="GO" id="GO:0016020">
    <property type="term" value="C:membrane"/>
    <property type="evidence" value="ECO:0007669"/>
    <property type="project" value="UniProtKB-SubCell"/>
</dbReference>
<keyword evidence="3" id="KW-0547">Nucleotide-binding</keyword>
<feature type="transmembrane region" description="Helical" evidence="8">
    <location>
        <begin position="753"/>
        <end position="772"/>
    </location>
</feature>
<name>F6BEE1_METIK</name>
<dbReference type="PRINTS" id="PR00119">
    <property type="entry name" value="CATATPASE"/>
</dbReference>
<dbReference type="EC" id="3.6.3.8" evidence="10"/>
<keyword evidence="2 8" id="KW-0812">Transmembrane</keyword>
<dbReference type="SFLD" id="SFLDF00027">
    <property type="entry name" value="p-type_atpase"/>
    <property type="match status" value="1"/>
</dbReference>
<dbReference type="SUPFAM" id="SSF81660">
    <property type="entry name" value="Metal cation-transporting ATPase, ATP-binding domain N"/>
    <property type="match status" value="1"/>
</dbReference>
<feature type="transmembrane region" description="Helical" evidence="8">
    <location>
        <begin position="37"/>
        <end position="60"/>
    </location>
</feature>
<evidence type="ECO:0000313" key="10">
    <source>
        <dbReference type="EMBL" id="AEF95602.1"/>
    </source>
</evidence>
<feature type="domain" description="Cation-transporting P-type ATPase N-terminal" evidence="9">
    <location>
        <begin position="5"/>
        <end position="62"/>
    </location>
</feature>
<proteinExistence type="predicted"/>
<dbReference type="Pfam" id="PF13246">
    <property type="entry name" value="Cation_ATPase"/>
    <property type="match status" value="1"/>
</dbReference>
<dbReference type="InterPro" id="IPR023298">
    <property type="entry name" value="ATPase_P-typ_TM_dom_sf"/>
</dbReference>
<organism evidence="11">
    <name type="scientific">Methanotorris igneus (strain DSM 5666 / JCM 11834 / Kol 5)</name>
    <dbReference type="NCBI Taxonomy" id="880724"/>
    <lineage>
        <taxon>Archaea</taxon>
        <taxon>Methanobacteriati</taxon>
        <taxon>Methanobacteriota</taxon>
        <taxon>Methanomada group</taxon>
        <taxon>Methanococci</taxon>
        <taxon>Methanococcales</taxon>
        <taxon>Methanocaldococcaceae</taxon>
        <taxon>Methanotorris</taxon>
    </lineage>
</organism>
<dbReference type="SUPFAM" id="SSF56784">
    <property type="entry name" value="HAD-like"/>
    <property type="match status" value="1"/>
</dbReference>
<dbReference type="SFLD" id="SFLDG00002">
    <property type="entry name" value="C1.7:_P-type_atpase_like"/>
    <property type="match status" value="1"/>
</dbReference>
<dbReference type="Gene3D" id="3.40.1110.10">
    <property type="entry name" value="Calcium-transporting ATPase, cytoplasmic domain N"/>
    <property type="match status" value="1"/>
</dbReference>
<keyword evidence="6 8" id="KW-1133">Transmembrane helix</keyword>
<dbReference type="GO" id="GO:0005524">
    <property type="term" value="F:ATP binding"/>
    <property type="evidence" value="ECO:0007669"/>
    <property type="project" value="UniProtKB-KW"/>
</dbReference>
<dbReference type="Gene3D" id="3.40.50.1000">
    <property type="entry name" value="HAD superfamily/HAD-like"/>
    <property type="match status" value="1"/>
</dbReference>
<evidence type="ECO:0000256" key="5">
    <source>
        <dbReference type="ARBA" id="ARBA00022967"/>
    </source>
</evidence>
<dbReference type="Pfam" id="PF00689">
    <property type="entry name" value="Cation_ATPase_C"/>
    <property type="match status" value="1"/>
</dbReference>
<dbReference type="STRING" id="880724.Metig_0041"/>
<dbReference type="InterPro" id="IPR023299">
    <property type="entry name" value="ATPase_P-typ_cyto_dom_N"/>
</dbReference>
<reference evidence="10 11" key="1">
    <citation type="submission" date="2011-05" db="EMBL/GenBank/DDBJ databases">
        <title>Complete sequence of Methanotorris igneus Kol 5.</title>
        <authorList>
            <consortium name="US DOE Joint Genome Institute"/>
            <person name="Lucas S."/>
            <person name="Han J."/>
            <person name="Lapidus A."/>
            <person name="Cheng J.-F."/>
            <person name="Goodwin L."/>
            <person name="Pitluck S."/>
            <person name="Peters L."/>
            <person name="Mikhailova N."/>
            <person name="Chertkov O."/>
            <person name="Han C."/>
            <person name="Tapia R."/>
            <person name="Land M."/>
            <person name="Hauser L."/>
            <person name="Kyrpides N."/>
            <person name="Ivanova N."/>
            <person name="Pagani I."/>
            <person name="Sieprawska-Lupa M."/>
            <person name="Whitman W."/>
            <person name="Woyke T."/>
        </authorList>
    </citation>
    <scope>NUCLEOTIDE SEQUENCE [LARGE SCALE GENOMIC DNA]</scope>
    <source>
        <strain evidence="11">DSM 5666 / JCM 11834 / Kol 5</strain>
    </source>
</reference>
<dbReference type="Proteomes" id="UP000009227">
    <property type="component" value="Chromosome"/>
</dbReference>
<comment type="subcellular location">
    <subcellularLocation>
        <location evidence="1">Membrane</location>
        <topology evidence="1">Multi-pass membrane protein</topology>
    </subcellularLocation>
</comment>
<dbReference type="InterPro" id="IPR018303">
    <property type="entry name" value="ATPase_P-typ_P_site"/>
</dbReference>
<dbReference type="InterPro" id="IPR059000">
    <property type="entry name" value="ATPase_P-type_domA"/>
</dbReference>
<accession>F6BEE1</accession>
<dbReference type="PANTHER" id="PTHR42861">
    <property type="entry name" value="CALCIUM-TRANSPORTING ATPASE"/>
    <property type="match status" value="1"/>
</dbReference>
<dbReference type="KEGG" id="mig:Metig_0041"/>
<dbReference type="FunFam" id="3.40.50.1000:FF:000083">
    <property type="entry name" value="Sodium/potassium-transporting ATPase subunit alpha"/>
    <property type="match status" value="1"/>
</dbReference>
<evidence type="ECO:0000259" key="9">
    <source>
        <dbReference type="SMART" id="SM00831"/>
    </source>
</evidence>
<dbReference type="SMART" id="SM00831">
    <property type="entry name" value="Cation_ATPase_N"/>
    <property type="match status" value="1"/>
</dbReference>
<dbReference type="Gene3D" id="2.70.150.10">
    <property type="entry name" value="Calcium-transporting ATPase, cytoplasmic transduction domain A"/>
    <property type="match status" value="1"/>
</dbReference>
<dbReference type="InterPro" id="IPR044492">
    <property type="entry name" value="P_typ_ATPase_HD_dom"/>
</dbReference>
<dbReference type="Gene3D" id="1.20.1110.10">
    <property type="entry name" value="Calcium-transporting ATPase, transmembrane domain"/>
    <property type="match status" value="1"/>
</dbReference>
<dbReference type="InterPro" id="IPR023214">
    <property type="entry name" value="HAD_sf"/>
</dbReference>
<evidence type="ECO:0000256" key="3">
    <source>
        <dbReference type="ARBA" id="ARBA00022741"/>
    </source>
</evidence>
<keyword evidence="5" id="KW-1278">Translocase</keyword>
<evidence type="ECO:0000256" key="7">
    <source>
        <dbReference type="ARBA" id="ARBA00023136"/>
    </source>
</evidence>
<dbReference type="NCBIfam" id="TIGR01494">
    <property type="entry name" value="ATPase_P-type"/>
    <property type="match status" value="3"/>
</dbReference>
<dbReference type="SUPFAM" id="SSF81665">
    <property type="entry name" value="Calcium ATPase, transmembrane domain M"/>
    <property type="match status" value="1"/>
</dbReference>
<evidence type="ECO:0000256" key="4">
    <source>
        <dbReference type="ARBA" id="ARBA00022840"/>
    </source>
</evidence>
<dbReference type="Pfam" id="PF00122">
    <property type="entry name" value="E1-E2_ATPase"/>
    <property type="match status" value="1"/>
</dbReference>
<dbReference type="AlphaFoldDB" id="F6BEE1"/>
<dbReference type="InterPro" id="IPR001757">
    <property type="entry name" value="P_typ_ATPase"/>
</dbReference>
<dbReference type="InterPro" id="IPR006068">
    <property type="entry name" value="ATPase_P-typ_cation-transptr_C"/>
</dbReference>
<dbReference type="PROSITE" id="PS00154">
    <property type="entry name" value="ATPASE_E1_E2"/>
    <property type="match status" value="1"/>
</dbReference>
<sequence>MILMMNLGLSNQEVEKRIEKYGYNELKEKKKVTWIKILLGQFANILVWILFAASVISAFIGEMLNFWVIIFILFFIIILGFIQEYKAEKAMESLKKIVQPTAKVIREGKIRKILSKEIVPGDLLILEIGDKIPADAKVIEAINLKVDEAILTGESKAIKKKKGALIFAGTQIVHGKCKALVVATGMQTKLGRIAGMIQEVEEKTPLQTKITKLGKILALIALIACIIIFIFGVFKGVPIAEILMVALALAVAAVPEGLPLALTLTLSLGMHRMAKQNAIIRKLLAVETLGSVTVICADKTGTITKNEMTVGRIFVDDKIFDVTGVGYEPKGKFFNNGREIDAHNEENLILLLKSIALCNNAILEEKGGEWDIIGDPTEGALIVVATKANLWKEDLEKEYPRVGEVIFTSERKMMTTIHKKGDEFLIFSKGAPEVILKKCKFIKKKDKIEELDGDEKARILKINKDFARSAFRVLGVAYKKASEITPKNIEEDLIFLGLVAMIDPPREGVKEAIEACKKGGIKVIMVTGDNEETAKAIAKKIGLFEENKKIKTKIKNEKLKKFLEDGVVTGSELNKLNNDELESIVEDIIVYARVVPEQKLRIVNALKKKGHIVAMTGDGVNDAPALKNADIGIAMGVKGTDVAREASDMILQDDNFTTIVEAIKNGRAIYENIEKFTCYLISRNFTEVILISLGIILLGFEFLPLLPLQILFINTFDEEMPAIALGLDPARKEIMNKPPRKVGQGILTKRNSFLVLSLALFMATVAFLVFVISNPTISIEKARTMVFATIVGMVIFNTFNFRSLDESIFKIGIFANKLLILAVVVIALTTLCVIYFPFLQRIFEFTPLNLKEWIICLTGAFSAFVFMEVIKLFMRNKN</sequence>
<dbReference type="PRINTS" id="PR00121">
    <property type="entry name" value="NAKATPASE"/>
</dbReference>
<dbReference type="SFLD" id="SFLDS00003">
    <property type="entry name" value="Haloacid_Dehalogenase"/>
    <property type="match status" value="1"/>
</dbReference>
<keyword evidence="11" id="KW-1185">Reference proteome</keyword>
<evidence type="ECO:0000256" key="8">
    <source>
        <dbReference type="SAM" id="Phobius"/>
    </source>
</evidence>
<evidence type="ECO:0000313" key="11">
    <source>
        <dbReference type="Proteomes" id="UP000009227"/>
    </source>
</evidence>
<keyword evidence="7 8" id="KW-0472">Membrane</keyword>
<protein>
    <submittedName>
        <fullName evidence="10">ATPase, P-type (Transporting), HAD superfamily, subfamily IC</fullName>
        <ecNumber evidence="10">3.6.3.8</ecNumber>
    </submittedName>
</protein>
<dbReference type="InterPro" id="IPR004014">
    <property type="entry name" value="ATPase_P-typ_cation-transptr_N"/>
</dbReference>
<feature type="transmembrane region" description="Helical" evidence="8">
    <location>
        <begin position="850"/>
        <end position="874"/>
    </location>
</feature>
<dbReference type="SUPFAM" id="SSF81653">
    <property type="entry name" value="Calcium ATPase, transduction domain A"/>
    <property type="match status" value="1"/>
</dbReference>
<dbReference type="Pfam" id="PF00690">
    <property type="entry name" value="Cation_ATPase_N"/>
    <property type="match status" value="1"/>
</dbReference>
<feature type="transmembrane region" description="Helical" evidence="8">
    <location>
        <begin position="216"/>
        <end position="236"/>
    </location>
</feature>
<dbReference type="InterPro" id="IPR036412">
    <property type="entry name" value="HAD-like_sf"/>
</dbReference>
<keyword evidence="4" id="KW-0067">ATP-binding</keyword>
<feature type="transmembrane region" description="Helical" evidence="8">
    <location>
        <begin position="688"/>
        <end position="712"/>
    </location>
</feature>
<dbReference type="InterPro" id="IPR008250">
    <property type="entry name" value="ATPase_P-typ_transduc_dom_A_sf"/>
</dbReference>
<keyword evidence="10" id="KW-0378">Hydrolase</keyword>
<dbReference type="EMBL" id="CP002737">
    <property type="protein sequence ID" value="AEF95602.1"/>
    <property type="molecule type" value="Genomic_DNA"/>
</dbReference>
<evidence type="ECO:0000256" key="6">
    <source>
        <dbReference type="ARBA" id="ARBA00022989"/>
    </source>
</evidence>
<feature type="transmembrane region" description="Helical" evidence="8">
    <location>
        <begin position="813"/>
        <end position="838"/>
    </location>
</feature>
<evidence type="ECO:0000256" key="1">
    <source>
        <dbReference type="ARBA" id="ARBA00004141"/>
    </source>
</evidence>
<dbReference type="GO" id="GO:0016887">
    <property type="term" value="F:ATP hydrolysis activity"/>
    <property type="evidence" value="ECO:0007669"/>
    <property type="project" value="InterPro"/>
</dbReference>
<feature type="transmembrane region" description="Helical" evidence="8">
    <location>
        <begin position="784"/>
        <end position="801"/>
    </location>
</feature>
<dbReference type="HOGENOM" id="CLU_002360_3_3_2"/>
<evidence type="ECO:0000256" key="2">
    <source>
        <dbReference type="ARBA" id="ARBA00022692"/>
    </source>
</evidence>
<gene>
    <name evidence="10" type="ordered locus">Metig_0041</name>
</gene>